<dbReference type="EMBL" id="CP024870">
    <property type="protein sequence ID" value="ATX70943.1"/>
    <property type="molecule type" value="Genomic_DNA"/>
</dbReference>
<reference evidence="1 2" key="1">
    <citation type="submission" date="2017-11" db="EMBL/GenBank/DDBJ databases">
        <title>Complete genome sequence of Spiroplasma clarkii CN-5 (DSM 19994).</title>
        <authorList>
            <person name="Tsai Y.-M."/>
            <person name="Chang A."/>
            <person name="Lo W.-S."/>
            <person name="Kuo C.-H."/>
        </authorList>
    </citation>
    <scope>NUCLEOTIDE SEQUENCE [LARGE SCALE GENOMIC DNA]</scope>
    <source>
        <strain evidence="1 2">CN-5</strain>
    </source>
</reference>
<name>A0A1Y0L0K7_9MOLU</name>
<dbReference type="AlphaFoldDB" id="A0A1Y0L0K7"/>
<gene>
    <name evidence="1" type="ORF">SCLAR_v1c06240</name>
</gene>
<keyword evidence="2" id="KW-1185">Reference proteome</keyword>
<organism evidence="1 2">
    <name type="scientific">Spiroplasma clarkii</name>
    <dbReference type="NCBI Taxonomy" id="2139"/>
    <lineage>
        <taxon>Bacteria</taxon>
        <taxon>Bacillati</taxon>
        <taxon>Mycoplasmatota</taxon>
        <taxon>Mollicutes</taxon>
        <taxon>Entomoplasmatales</taxon>
        <taxon>Spiroplasmataceae</taxon>
        <taxon>Spiroplasma</taxon>
    </lineage>
</organism>
<dbReference type="RefSeq" id="WP_100254492.1">
    <property type="nucleotide sequence ID" value="NZ_CP015819.1"/>
</dbReference>
<protein>
    <submittedName>
        <fullName evidence="1">Uncharacterized protein</fullName>
    </submittedName>
</protein>
<dbReference type="Proteomes" id="UP000231179">
    <property type="component" value="Chromosome"/>
</dbReference>
<accession>A0A1Y0L0K7</accession>
<evidence type="ECO:0000313" key="2">
    <source>
        <dbReference type="Proteomes" id="UP000231179"/>
    </source>
</evidence>
<sequence>MKKLLKIMTFSFSVVIVGSQLTQVVACTKTRFVLPNQVNTLSEAQIALVDYREKQASLAKTVSVWVKELE</sequence>
<proteinExistence type="predicted"/>
<dbReference type="KEGG" id="scla:SCLARK_00929"/>
<evidence type="ECO:0000313" key="1">
    <source>
        <dbReference type="EMBL" id="ATX70943.1"/>
    </source>
</evidence>